<dbReference type="Proteomes" id="UP000449209">
    <property type="component" value="Unassembled WGS sequence"/>
</dbReference>
<name>A0A6N9I400_9LACO</name>
<dbReference type="Pfam" id="PF01757">
    <property type="entry name" value="Acyl_transf_3"/>
    <property type="match status" value="1"/>
</dbReference>
<dbReference type="EMBL" id="WEZQ01000015">
    <property type="protein sequence ID" value="MYV17569.1"/>
    <property type="molecule type" value="Genomic_DNA"/>
</dbReference>
<keyword evidence="1" id="KW-0472">Membrane</keyword>
<feature type="transmembrane region" description="Helical" evidence="1">
    <location>
        <begin position="186"/>
        <end position="204"/>
    </location>
</feature>
<feature type="transmembrane region" description="Helical" evidence="1">
    <location>
        <begin position="216"/>
        <end position="232"/>
    </location>
</feature>
<dbReference type="OrthoDB" id="6623990at2"/>
<feature type="transmembrane region" description="Helical" evidence="1">
    <location>
        <begin position="291"/>
        <end position="311"/>
    </location>
</feature>
<comment type="caution">
    <text evidence="3">The sequence shown here is derived from an EMBL/GenBank/DDBJ whole genome shotgun (WGS) entry which is preliminary data.</text>
</comment>
<dbReference type="PANTHER" id="PTHR37312:SF1">
    <property type="entry name" value="MEMBRANE-BOUND ACYLTRANSFERASE YKRP-RELATED"/>
    <property type="match status" value="1"/>
</dbReference>
<accession>A0A6N9I400</accession>
<evidence type="ECO:0000256" key="1">
    <source>
        <dbReference type="SAM" id="Phobius"/>
    </source>
</evidence>
<keyword evidence="1" id="KW-0812">Transmembrane</keyword>
<reference evidence="3 4" key="1">
    <citation type="journal article" date="2019" name="Appl. Environ. Microbiol.">
        <title>Genetic determinants of hydroxycinnamic acid metabolism in heterofermentative lactobacilli.</title>
        <authorList>
            <person name="Gaur G."/>
            <person name="Oh J.H."/>
            <person name="Filannino P."/>
            <person name="Gobbetti M."/>
            <person name="van Pijkeren J.P."/>
            <person name="Ganzle M.G."/>
        </authorList>
    </citation>
    <scope>NUCLEOTIDE SEQUENCE [LARGE SCALE GENOMIC DNA]</scope>
    <source>
        <strain evidence="3 4">C5</strain>
    </source>
</reference>
<gene>
    <name evidence="3" type="ORF">GB993_08630</name>
</gene>
<feature type="transmembrane region" description="Helical" evidence="1">
    <location>
        <begin position="128"/>
        <end position="149"/>
    </location>
</feature>
<feature type="transmembrane region" description="Helical" evidence="1">
    <location>
        <begin position="331"/>
        <end position="351"/>
    </location>
</feature>
<feature type="transmembrane region" description="Helical" evidence="1">
    <location>
        <begin position="161"/>
        <end position="180"/>
    </location>
</feature>
<dbReference type="PANTHER" id="PTHR37312">
    <property type="entry name" value="MEMBRANE-BOUND ACYLTRANSFERASE YKRP-RELATED"/>
    <property type="match status" value="1"/>
</dbReference>
<sequence length="366" mass="41426">MKKRIEWLDVARGIAILAVIIGHTFEPQTYSMQTFPAKLIFAFHMPLFFIVAGYFFHEQRLNEVVIKGIKNLLVPYFGTAAILVLAFFVSKVKVLPMIFFSPFHSFSQLLISILYGFGGGPFGTVNPFGWNIALIGIIWFLMAMFWANIIFQGIYQISKRFVYSEVVLAIFVVIIVVFGINLSRVWILPMALDSAFLAIAFIYTGYLMQKIDLEQLVSEPIVVIFSAILWLFSAKNGLFQMSSVSFVPTGDFLTAVVGGIASTVVIFSLSVRLKKINLVEKTLSVFGRRSLVMMCFHAIDVGVLVFSANVINFTQVYSRPVVFVSLMFYRLLIPIVFTLLMPRIPILRGIYLPRFVSKKQKARLEK</sequence>
<organism evidence="3 4">
    <name type="scientific">Furfurilactobacillus milii</name>
    <dbReference type="NCBI Taxonomy" id="2888272"/>
    <lineage>
        <taxon>Bacteria</taxon>
        <taxon>Bacillati</taxon>
        <taxon>Bacillota</taxon>
        <taxon>Bacilli</taxon>
        <taxon>Lactobacillales</taxon>
        <taxon>Lactobacillaceae</taxon>
        <taxon>Furfurilactobacillus</taxon>
    </lineage>
</organism>
<protein>
    <submittedName>
        <fullName evidence="3">Acyltransferase family protein</fullName>
    </submittedName>
</protein>
<feature type="transmembrane region" description="Helical" evidence="1">
    <location>
        <begin position="252"/>
        <end position="271"/>
    </location>
</feature>
<dbReference type="InterPro" id="IPR002656">
    <property type="entry name" value="Acyl_transf_3_dom"/>
</dbReference>
<dbReference type="AlphaFoldDB" id="A0A6N9I400"/>
<keyword evidence="3" id="KW-0808">Transferase</keyword>
<evidence type="ECO:0000259" key="2">
    <source>
        <dbReference type="Pfam" id="PF01757"/>
    </source>
</evidence>
<evidence type="ECO:0000313" key="4">
    <source>
        <dbReference type="Proteomes" id="UP000449209"/>
    </source>
</evidence>
<keyword evidence="3" id="KW-0012">Acyltransferase</keyword>
<feature type="transmembrane region" description="Helical" evidence="1">
    <location>
        <begin position="37"/>
        <end position="56"/>
    </location>
</feature>
<proteinExistence type="predicted"/>
<dbReference type="InterPro" id="IPR052734">
    <property type="entry name" value="Nod_factor_acetyltransferase"/>
</dbReference>
<feature type="domain" description="Acyltransferase 3" evidence="2">
    <location>
        <begin position="6"/>
        <end position="338"/>
    </location>
</feature>
<evidence type="ECO:0000313" key="3">
    <source>
        <dbReference type="EMBL" id="MYV17569.1"/>
    </source>
</evidence>
<feature type="transmembrane region" description="Helical" evidence="1">
    <location>
        <begin position="68"/>
        <end position="89"/>
    </location>
</feature>
<keyword evidence="1" id="KW-1133">Transmembrane helix</keyword>
<dbReference type="GO" id="GO:0016747">
    <property type="term" value="F:acyltransferase activity, transferring groups other than amino-acyl groups"/>
    <property type="evidence" value="ECO:0007669"/>
    <property type="project" value="InterPro"/>
</dbReference>
<dbReference type="RefSeq" id="WP_161003950.1">
    <property type="nucleotide sequence ID" value="NZ_WEZQ01000015.1"/>
</dbReference>